<organism evidence="3 4">
    <name type="scientific">Falsiroseomonas oleicola</name>
    <dbReference type="NCBI Taxonomy" id="2801474"/>
    <lineage>
        <taxon>Bacteria</taxon>
        <taxon>Pseudomonadati</taxon>
        <taxon>Pseudomonadota</taxon>
        <taxon>Alphaproteobacteria</taxon>
        <taxon>Acetobacterales</taxon>
        <taxon>Roseomonadaceae</taxon>
        <taxon>Falsiroseomonas</taxon>
    </lineage>
</organism>
<dbReference type="Pfam" id="PF07859">
    <property type="entry name" value="Abhydrolase_3"/>
    <property type="match status" value="1"/>
</dbReference>
<evidence type="ECO:0000259" key="2">
    <source>
        <dbReference type="Pfam" id="PF07859"/>
    </source>
</evidence>
<dbReference type="PANTHER" id="PTHR48081:SF33">
    <property type="entry name" value="KYNURENINE FORMAMIDASE"/>
    <property type="match status" value="1"/>
</dbReference>
<feature type="domain" description="Alpha/beta hydrolase fold-3" evidence="2">
    <location>
        <begin position="52"/>
        <end position="161"/>
    </location>
</feature>
<accession>A0ABS6H318</accession>
<protein>
    <submittedName>
        <fullName evidence="3">Alpha/beta hydrolase</fullName>
    </submittedName>
</protein>
<evidence type="ECO:0000313" key="4">
    <source>
        <dbReference type="Proteomes" id="UP000689967"/>
    </source>
</evidence>
<gene>
    <name evidence="3" type="ORF">JJQ90_05050</name>
</gene>
<sequence length="274" mass="28720">MALAACSPNDIANLATPRRGTMLVEGLAYGPLPRHRLDLTLPPMPTPETPLVVFIHGGGWAEGGRGQYAFVARRLASFGMAVAVPDYRLWPEARWPDFIEDAARAVAWLRANPEMPRGPVFVMGHSAGGFIAAALALDPRWLAAAGLPEGRGALAGGILMAAPISWQPTDEPVVSIFAPAPAGRIEAAPDPAMLAGAPPMLLLHGQADTVVGDIHSRELAPALERARRPVRLVLYPEVGHIGIMTGFVPGAGLVGLTTAPVVAEVVDFVRSLAG</sequence>
<dbReference type="InterPro" id="IPR050300">
    <property type="entry name" value="GDXG_lipolytic_enzyme"/>
</dbReference>
<dbReference type="Proteomes" id="UP000689967">
    <property type="component" value="Unassembled WGS sequence"/>
</dbReference>
<comment type="caution">
    <text evidence="3">The sequence shown here is derived from an EMBL/GenBank/DDBJ whole genome shotgun (WGS) entry which is preliminary data.</text>
</comment>
<dbReference type="RefSeq" id="WP_216873355.1">
    <property type="nucleotide sequence ID" value="NZ_JAERQM010000001.1"/>
</dbReference>
<keyword evidence="4" id="KW-1185">Reference proteome</keyword>
<evidence type="ECO:0000256" key="1">
    <source>
        <dbReference type="ARBA" id="ARBA00022801"/>
    </source>
</evidence>
<dbReference type="GO" id="GO:0016787">
    <property type="term" value="F:hydrolase activity"/>
    <property type="evidence" value="ECO:0007669"/>
    <property type="project" value="UniProtKB-KW"/>
</dbReference>
<keyword evidence="1 3" id="KW-0378">Hydrolase</keyword>
<proteinExistence type="predicted"/>
<dbReference type="EMBL" id="JAERQM010000001">
    <property type="protein sequence ID" value="MBU8543060.1"/>
    <property type="molecule type" value="Genomic_DNA"/>
</dbReference>
<name>A0ABS6H318_9PROT</name>
<evidence type="ECO:0000313" key="3">
    <source>
        <dbReference type="EMBL" id="MBU8543060.1"/>
    </source>
</evidence>
<dbReference type="InterPro" id="IPR013094">
    <property type="entry name" value="AB_hydrolase_3"/>
</dbReference>
<dbReference type="PANTHER" id="PTHR48081">
    <property type="entry name" value="AB HYDROLASE SUPERFAMILY PROTEIN C4A8.06C"/>
    <property type="match status" value="1"/>
</dbReference>
<reference evidence="3 4" key="1">
    <citation type="submission" date="2021-01" db="EMBL/GenBank/DDBJ databases">
        <title>Roseomonas sp. nov, a bacterium isolated from an oil production mixture in Yumen Oilfield.</title>
        <authorList>
            <person name="Wu D."/>
        </authorList>
    </citation>
    <scope>NUCLEOTIDE SEQUENCE [LARGE SCALE GENOMIC DNA]</scope>
    <source>
        <strain evidence="3 4">ROY-5-3</strain>
    </source>
</reference>